<name>A0A4R0XQY9_9BURK</name>
<evidence type="ECO:0008006" key="8">
    <source>
        <dbReference type="Google" id="ProtNLM"/>
    </source>
</evidence>
<evidence type="ECO:0000256" key="1">
    <source>
        <dbReference type="SAM" id="Coils"/>
    </source>
</evidence>
<comment type="caution">
    <text evidence="6">The sequence shown here is derived from an EMBL/GenBank/DDBJ whole genome shotgun (WGS) entry which is preliminary data.</text>
</comment>
<feature type="domain" description="PAS" evidence="4">
    <location>
        <begin position="102"/>
        <end position="146"/>
    </location>
</feature>
<dbReference type="Pfam" id="PF13426">
    <property type="entry name" value="PAS_9"/>
    <property type="match status" value="1"/>
</dbReference>
<dbReference type="InterPro" id="IPR000014">
    <property type="entry name" value="PAS"/>
</dbReference>
<feature type="transmembrane region" description="Helical" evidence="3">
    <location>
        <begin position="67"/>
        <end position="89"/>
    </location>
</feature>
<keyword evidence="3" id="KW-1133">Transmembrane helix</keyword>
<dbReference type="GO" id="GO:0016020">
    <property type="term" value="C:membrane"/>
    <property type="evidence" value="ECO:0007669"/>
    <property type="project" value="InterPro"/>
</dbReference>
<dbReference type="NCBIfam" id="TIGR00229">
    <property type="entry name" value="sensory_box"/>
    <property type="match status" value="1"/>
</dbReference>
<dbReference type="Pfam" id="PF07730">
    <property type="entry name" value="HisKA_3"/>
    <property type="match status" value="1"/>
</dbReference>
<evidence type="ECO:0000256" key="3">
    <source>
        <dbReference type="SAM" id="Phobius"/>
    </source>
</evidence>
<proteinExistence type="predicted"/>
<evidence type="ECO:0000313" key="6">
    <source>
        <dbReference type="EMBL" id="TCG09919.1"/>
    </source>
</evidence>
<keyword evidence="1" id="KW-0175">Coiled coil</keyword>
<dbReference type="PROSITE" id="PS50113">
    <property type="entry name" value="PAC"/>
    <property type="match status" value="1"/>
</dbReference>
<dbReference type="InterPro" id="IPR035965">
    <property type="entry name" value="PAS-like_dom_sf"/>
</dbReference>
<dbReference type="InterPro" id="IPR011712">
    <property type="entry name" value="Sig_transdc_His_kin_sub3_dim/P"/>
</dbReference>
<accession>A0A4R0XQY9</accession>
<evidence type="ECO:0000259" key="4">
    <source>
        <dbReference type="PROSITE" id="PS50112"/>
    </source>
</evidence>
<feature type="domain" description="PAC" evidence="5">
    <location>
        <begin position="178"/>
        <end position="230"/>
    </location>
</feature>
<evidence type="ECO:0000259" key="5">
    <source>
        <dbReference type="PROSITE" id="PS50113"/>
    </source>
</evidence>
<dbReference type="CDD" id="cd00130">
    <property type="entry name" value="PAS"/>
    <property type="match status" value="1"/>
</dbReference>
<dbReference type="Gene3D" id="3.30.450.20">
    <property type="entry name" value="PAS domain"/>
    <property type="match status" value="1"/>
</dbReference>
<dbReference type="EMBL" id="MWML01000004">
    <property type="protein sequence ID" value="TCG09919.1"/>
    <property type="molecule type" value="Genomic_DNA"/>
</dbReference>
<dbReference type="SMART" id="SM00091">
    <property type="entry name" value="PAS"/>
    <property type="match status" value="1"/>
</dbReference>
<dbReference type="AlphaFoldDB" id="A0A4R0XQY9"/>
<evidence type="ECO:0000256" key="2">
    <source>
        <dbReference type="SAM" id="MobiDB-lite"/>
    </source>
</evidence>
<dbReference type="InterPro" id="IPR052155">
    <property type="entry name" value="Biofilm_reg_signaling"/>
</dbReference>
<feature type="compositionally biased region" description="Basic residues" evidence="2">
    <location>
        <begin position="342"/>
        <end position="357"/>
    </location>
</feature>
<dbReference type="PANTHER" id="PTHR44757">
    <property type="entry name" value="DIGUANYLATE CYCLASE DGCP"/>
    <property type="match status" value="1"/>
</dbReference>
<keyword evidence="3" id="KW-0472">Membrane</keyword>
<keyword evidence="3" id="KW-0812">Transmembrane</keyword>
<organism evidence="6 7">
    <name type="scientific">Paraburkholderia steynii</name>
    <dbReference type="NCBI Taxonomy" id="1245441"/>
    <lineage>
        <taxon>Bacteria</taxon>
        <taxon>Pseudomonadati</taxon>
        <taxon>Pseudomonadota</taxon>
        <taxon>Betaproteobacteria</taxon>
        <taxon>Burkholderiales</taxon>
        <taxon>Burkholderiaceae</taxon>
        <taxon>Paraburkholderia</taxon>
    </lineage>
</organism>
<dbReference type="Gene3D" id="1.20.5.1930">
    <property type="match status" value="1"/>
</dbReference>
<dbReference type="SUPFAM" id="SSF55785">
    <property type="entry name" value="PYP-like sensor domain (PAS domain)"/>
    <property type="match status" value="1"/>
</dbReference>
<dbReference type="PROSITE" id="PS50112">
    <property type="entry name" value="PAS"/>
    <property type="match status" value="1"/>
</dbReference>
<feature type="region of interest" description="Disordered" evidence="2">
    <location>
        <begin position="342"/>
        <end position="401"/>
    </location>
</feature>
<dbReference type="InterPro" id="IPR000700">
    <property type="entry name" value="PAS-assoc_C"/>
</dbReference>
<dbReference type="GO" id="GO:0046983">
    <property type="term" value="F:protein dimerization activity"/>
    <property type="evidence" value="ECO:0007669"/>
    <property type="project" value="InterPro"/>
</dbReference>
<dbReference type="Proteomes" id="UP000294200">
    <property type="component" value="Unassembled WGS sequence"/>
</dbReference>
<dbReference type="GO" id="GO:0000155">
    <property type="term" value="F:phosphorelay sensor kinase activity"/>
    <property type="evidence" value="ECO:0007669"/>
    <property type="project" value="InterPro"/>
</dbReference>
<feature type="coiled-coil region" evidence="1">
    <location>
        <begin position="221"/>
        <end position="278"/>
    </location>
</feature>
<feature type="compositionally biased region" description="Basic residues" evidence="2">
    <location>
        <begin position="377"/>
        <end position="387"/>
    </location>
</feature>
<reference evidence="6 7" key="1">
    <citation type="submission" date="2017-02" db="EMBL/GenBank/DDBJ databases">
        <title>Paraburkholderia sophoroidis sp. nov. and Paraburkholderia steynii sp. nov. rhizobial symbionts of the fynbos legume Hypocalyptus sophoroides.</title>
        <authorList>
            <person name="Steenkamp E.T."/>
            <person name="Beukes C.W."/>
            <person name="Van Zyl E."/>
            <person name="Avontuur J."/>
            <person name="Chan W.Y."/>
            <person name="Hassen A."/>
            <person name="Palmer M."/>
            <person name="Mthombeni L."/>
            <person name="Phalane F."/>
            <person name="Sereme K."/>
            <person name="Venter S.N."/>
        </authorList>
    </citation>
    <scope>NUCLEOTIDE SEQUENCE [LARGE SCALE GENOMIC DNA]</scope>
    <source>
        <strain evidence="6 7">HC1.1ba</strain>
    </source>
</reference>
<evidence type="ECO:0000313" key="7">
    <source>
        <dbReference type="Proteomes" id="UP000294200"/>
    </source>
</evidence>
<feature type="transmembrane region" description="Helical" evidence="3">
    <location>
        <begin position="41"/>
        <end position="61"/>
    </location>
</feature>
<keyword evidence="7" id="KW-1185">Reference proteome</keyword>
<dbReference type="PANTHER" id="PTHR44757:SF2">
    <property type="entry name" value="BIOFILM ARCHITECTURE MAINTENANCE PROTEIN MBAA"/>
    <property type="match status" value="1"/>
</dbReference>
<protein>
    <recommendedName>
        <fullName evidence="8">PAS domain-containing protein</fullName>
    </recommendedName>
</protein>
<gene>
    <name evidence="6" type="ORF">BZM27_02215</name>
</gene>
<sequence>MTAVFVTKRRAPSVFIARQARMKVDLDIASKSLAHRRVARAQLAALACGLAAVVVLAVVASNGAATLALITALCALSIVAAVVSVLAAARTQALSTRNASRDESRMMGIIRSSMEAIITIDEAQNIVIFNPTAERIFGVPAAQALGTPLSRFIPQRFRDSHVQHVAQFGATGISERLMGRQPVLFGLRSNGEEFPLEASISQIREDTGKLYTVMLRDVTERVKSENALKQSREELRRLSANLQSVREEEKTRIARELHDDLGQQLTALKMELSVLETELTSRSGTREQIDAIARLHGMARTIDATVASLRRIAADLRPVAARRSRPRARHRMARERFHQPLRHRGRTQHRGGRRGLHERRGNSPVPHRPGSAEQCRASRRCERRRSVAAREQSTLCAAHRG</sequence>